<evidence type="ECO:0000313" key="1">
    <source>
        <dbReference type="EMBL" id="MFC5025172.1"/>
    </source>
</evidence>
<dbReference type="RefSeq" id="WP_345690894.1">
    <property type="nucleotide sequence ID" value="NZ_BAABIT010000001.1"/>
</dbReference>
<accession>A0ABV9XJH6</accession>
<protein>
    <submittedName>
        <fullName evidence="1">Uncharacterized protein</fullName>
    </submittedName>
</protein>
<name>A0ABV9XJH6_9ACTN</name>
<dbReference type="Proteomes" id="UP001595829">
    <property type="component" value="Unassembled WGS sequence"/>
</dbReference>
<organism evidence="1 2">
    <name type="scientific">Streptomyces coeruleoprunus</name>
    <dbReference type="NCBI Taxonomy" id="285563"/>
    <lineage>
        <taxon>Bacteria</taxon>
        <taxon>Bacillati</taxon>
        <taxon>Actinomycetota</taxon>
        <taxon>Actinomycetes</taxon>
        <taxon>Kitasatosporales</taxon>
        <taxon>Streptomycetaceae</taxon>
        <taxon>Streptomyces</taxon>
    </lineage>
</organism>
<evidence type="ECO:0000313" key="2">
    <source>
        <dbReference type="Proteomes" id="UP001595829"/>
    </source>
</evidence>
<sequence length="139" mass="15557">MSTILSPQRVELGRFFTVTGNRFRDGDTTPLEMFSEAIDMEWHQMLQTPEYREFCVATAGMLLGHAPLSGVGEISWVGAYEEMYGSLPEIWFTNKDGQVDERALARYRETGTVVAEWDCTPTTGDGDDVVPKRGKATAR</sequence>
<comment type="caution">
    <text evidence="1">The sequence shown here is derived from an EMBL/GenBank/DDBJ whole genome shotgun (WGS) entry which is preliminary data.</text>
</comment>
<gene>
    <name evidence="1" type="ORF">ACFPM3_23885</name>
</gene>
<keyword evidence="2" id="KW-1185">Reference proteome</keyword>
<proteinExistence type="predicted"/>
<dbReference type="EMBL" id="JBHSJD010000018">
    <property type="protein sequence ID" value="MFC5025172.1"/>
    <property type="molecule type" value="Genomic_DNA"/>
</dbReference>
<reference evidence="2" key="1">
    <citation type="journal article" date="2019" name="Int. J. Syst. Evol. Microbiol.">
        <title>The Global Catalogue of Microorganisms (GCM) 10K type strain sequencing project: providing services to taxonomists for standard genome sequencing and annotation.</title>
        <authorList>
            <consortium name="The Broad Institute Genomics Platform"/>
            <consortium name="The Broad Institute Genome Sequencing Center for Infectious Disease"/>
            <person name="Wu L."/>
            <person name="Ma J."/>
        </authorList>
    </citation>
    <scope>NUCLEOTIDE SEQUENCE [LARGE SCALE GENOMIC DNA]</scope>
    <source>
        <strain evidence="2">CGMCC 4.1648</strain>
    </source>
</reference>